<dbReference type="Gene3D" id="3.40.50.300">
    <property type="entry name" value="P-loop containing nucleotide triphosphate hydrolases"/>
    <property type="match status" value="1"/>
</dbReference>
<dbReference type="PANTHER" id="PTHR16305:SF35">
    <property type="entry name" value="TRANSCRIPTIONAL ACTIVATOR DOMAIN"/>
    <property type="match status" value="1"/>
</dbReference>
<dbReference type="InterPro" id="IPR011990">
    <property type="entry name" value="TPR-like_helical_dom_sf"/>
</dbReference>
<comment type="caution">
    <text evidence="4">The sequence shown here is derived from an EMBL/GenBank/DDBJ whole genome shotgun (WGS) entry which is preliminary data.</text>
</comment>
<accession>A0ABV8L7A8</accession>
<dbReference type="Gene3D" id="1.25.40.10">
    <property type="entry name" value="Tetratricopeptide repeat domain"/>
    <property type="match status" value="1"/>
</dbReference>
<dbReference type="EMBL" id="JBHSBA010000007">
    <property type="protein sequence ID" value="MFC4126625.1"/>
    <property type="molecule type" value="Genomic_DNA"/>
</dbReference>
<dbReference type="PROSITE" id="PS00622">
    <property type="entry name" value="HTH_LUXR_1"/>
    <property type="match status" value="1"/>
</dbReference>
<dbReference type="InterPro" id="IPR036388">
    <property type="entry name" value="WH-like_DNA-bd_sf"/>
</dbReference>
<proteinExistence type="predicted"/>
<dbReference type="CDD" id="cd06170">
    <property type="entry name" value="LuxR_C_like"/>
    <property type="match status" value="1"/>
</dbReference>
<name>A0ABV8L7A8_9NOCA</name>
<evidence type="ECO:0000256" key="2">
    <source>
        <dbReference type="ARBA" id="ARBA00022840"/>
    </source>
</evidence>
<dbReference type="InterPro" id="IPR041664">
    <property type="entry name" value="AAA_16"/>
</dbReference>
<dbReference type="Proteomes" id="UP001595767">
    <property type="component" value="Unassembled WGS sequence"/>
</dbReference>
<evidence type="ECO:0000313" key="4">
    <source>
        <dbReference type="EMBL" id="MFC4126625.1"/>
    </source>
</evidence>
<dbReference type="InterPro" id="IPR016032">
    <property type="entry name" value="Sig_transdc_resp-reg_C-effctor"/>
</dbReference>
<gene>
    <name evidence="4" type="ORF">ACFOW8_16930</name>
</gene>
<evidence type="ECO:0000259" key="3">
    <source>
        <dbReference type="PROSITE" id="PS50043"/>
    </source>
</evidence>
<dbReference type="SUPFAM" id="SSF52540">
    <property type="entry name" value="P-loop containing nucleoside triphosphate hydrolases"/>
    <property type="match status" value="1"/>
</dbReference>
<dbReference type="InterPro" id="IPR000792">
    <property type="entry name" value="Tscrpt_reg_LuxR_C"/>
</dbReference>
<dbReference type="RefSeq" id="WP_378551581.1">
    <property type="nucleotide sequence ID" value="NZ_JBHSBA010000007.1"/>
</dbReference>
<feature type="domain" description="HTH luxR-type" evidence="3">
    <location>
        <begin position="820"/>
        <end position="885"/>
    </location>
</feature>
<keyword evidence="5" id="KW-1185">Reference proteome</keyword>
<dbReference type="Gene3D" id="1.10.10.10">
    <property type="entry name" value="Winged helix-like DNA-binding domain superfamily/Winged helix DNA-binding domain"/>
    <property type="match status" value="1"/>
</dbReference>
<organism evidence="4 5">
    <name type="scientific">Nocardia rhizosphaerae</name>
    <dbReference type="NCBI Taxonomy" id="1691571"/>
    <lineage>
        <taxon>Bacteria</taxon>
        <taxon>Bacillati</taxon>
        <taxon>Actinomycetota</taxon>
        <taxon>Actinomycetes</taxon>
        <taxon>Mycobacteriales</taxon>
        <taxon>Nocardiaceae</taxon>
        <taxon>Nocardia</taxon>
    </lineage>
</organism>
<sequence>MAGIVGRADLTAALSGAWRRTCAGAGGVVVLLGEAGIGKSSMLGWLAGRIGARARLVTCHAGDLGGPMSAAADVAATLGGHAAAVAAEIDPLRAAELLHAALAEITEPVAVLIDDIHDADPASRTALNLLLRRASWSSVLVVVTGRPVPATVAFAEGFDVHQLTGLDEASSLRLLHAASRDPIADPIARRLLETAAGNPLALTHLPAALSAEQLRGARLLPDDIPLAGDLHRVFTGQLARRSGAARDLLALAAVAGDARWAVLTALRPADPAGVLAELEDAGLAELAGGRLVFAHPLLRHAATSTLSARQRRALNLELAAVAELPAQVRLAHRAAGALGPDEALADELVTAARLLRGRGGTETAARLLDRAIDLTGDDPRRARLRLAAAEMLGAAGEAAAARSRLAEVLADPAAAPLHTHASMVLATLESLDGDPAAGWQRLLECLPVADPAELGDVHARMTIPLGMLGLVGQIIEHADAALAHCAARSPGWQAARVIAAHAISARDEARAGALVTELLDDLDPAVVVAHDPTAGLHLGRALSIAERYDTAVSVLTELSGRAKGDGARASLAMIYGALGETYIRCCRFDRATPCLDEAIALSLATGQRAFAPFWLALRARAAAIRGDDAAAAADLELGFGICTSQSTWGARYFLLANAGHAALTAGRNADAVELLTECWTFEQTGGALSPQLARWHPDLIEAGVAVGDRPAVRSVLDYLRTVAAAPGASRWTRASARRAEAIFRADDDPAAALALLDEAVAIYDPDADLFDLARAQLQRAALRPPDRSVAARHAGQAFDRLHAAAWAARLVALDGGPTDARSISTKLTAAELRVLGEVARGLSNQQIATHLRVSPKTVANHLFRVYRKLGASSRTEAARLLLLDSGTTGDHGPG</sequence>
<evidence type="ECO:0000313" key="5">
    <source>
        <dbReference type="Proteomes" id="UP001595767"/>
    </source>
</evidence>
<keyword evidence="2" id="KW-0067">ATP-binding</keyword>
<dbReference type="SUPFAM" id="SSF48452">
    <property type="entry name" value="TPR-like"/>
    <property type="match status" value="1"/>
</dbReference>
<dbReference type="Pfam" id="PF13191">
    <property type="entry name" value="AAA_16"/>
    <property type="match status" value="1"/>
</dbReference>
<dbReference type="Pfam" id="PF00196">
    <property type="entry name" value="GerE"/>
    <property type="match status" value="1"/>
</dbReference>
<evidence type="ECO:0000256" key="1">
    <source>
        <dbReference type="ARBA" id="ARBA00022741"/>
    </source>
</evidence>
<reference evidence="5" key="1">
    <citation type="journal article" date="2019" name="Int. J. Syst. Evol. Microbiol.">
        <title>The Global Catalogue of Microorganisms (GCM) 10K type strain sequencing project: providing services to taxonomists for standard genome sequencing and annotation.</title>
        <authorList>
            <consortium name="The Broad Institute Genomics Platform"/>
            <consortium name="The Broad Institute Genome Sequencing Center for Infectious Disease"/>
            <person name="Wu L."/>
            <person name="Ma J."/>
        </authorList>
    </citation>
    <scope>NUCLEOTIDE SEQUENCE [LARGE SCALE GENOMIC DNA]</scope>
    <source>
        <strain evidence="5">CGMCC 4.7204</strain>
    </source>
</reference>
<dbReference type="PRINTS" id="PR00038">
    <property type="entry name" value="HTHLUXR"/>
</dbReference>
<dbReference type="PANTHER" id="PTHR16305">
    <property type="entry name" value="TESTICULAR SOLUBLE ADENYLYL CYCLASE"/>
    <property type="match status" value="1"/>
</dbReference>
<protein>
    <submittedName>
        <fullName evidence="4">LuxR C-terminal-related transcriptional regulator</fullName>
    </submittedName>
</protein>
<keyword evidence="1" id="KW-0547">Nucleotide-binding</keyword>
<dbReference type="SMART" id="SM00421">
    <property type="entry name" value="HTH_LUXR"/>
    <property type="match status" value="1"/>
</dbReference>
<dbReference type="PROSITE" id="PS50043">
    <property type="entry name" value="HTH_LUXR_2"/>
    <property type="match status" value="1"/>
</dbReference>
<dbReference type="InterPro" id="IPR027417">
    <property type="entry name" value="P-loop_NTPase"/>
</dbReference>
<dbReference type="SUPFAM" id="SSF46894">
    <property type="entry name" value="C-terminal effector domain of the bipartite response regulators"/>
    <property type="match status" value="1"/>
</dbReference>